<reference evidence="1 2" key="1">
    <citation type="submission" date="2019-08" db="EMBL/GenBank/DDBJ databases">
        <authorList>
            <person name="Alioto T."/>
            <person name="Alioto T."/>
            <person name="Gomez Garrido J."/>
        </authorList>
    </citation>
    <scope>NUCLEOTIDE SEQUENCE [LARGE SCALE GENOMIC DNA]</scope>
</reference>
<name>A0A5E4N8P0_9HEMI</name>
<proteinExistence type="predicted"/>
<dbReference type="EMBL" id="CABPRJ010001499">
    <property type="protein sequence ID" value="VVC38781.1"/>
    <property type="molecule type" value="Genomic_DNA"/>
</dbReference>
<protein>
    <submittedName>
        <fullName evidence="1">Uncharacterized protein</fullName>
    </submittedName>
</protein>
<organism evidence="1 2">
    <name type="scientific">Cinara cedri</name>
    <dbReference type="NCBI Taxonomy" id="506608"/>
    <lineage>
        <taxon>Eukaryota</taxon>
        <taxon>Metazoa</taxon>
        <taxon>Ecdysozoa</taxon>
        <taxon>Arthropoda</taxon>
        <taxon>Hexapoda</taxon>
        <taxon>Insecta</taxon>
        <taxon>Pterygota</taxon>
        <taxon>Neoptera</taxon>
        <taxon>Paraneoptera</taxon>
        <taxon>Hemiptera</taxon>
        <taxon>Sternorrhyncha</taxon>
        <taxon>Aphidomorpha</taxon>
        <taxon>Aphidoidea</taxon>
        <taxon>Aphididae</taxon>
        <taxon>Lachninae</taxon>
        <taxon>Cinara</taxon>
    </lineage>
</organism>
<keyword evidence="2" id="KW-1185">Reference proteome</keyword>
<evidence type="ECO:0000313" key="1">
    <source>
        <dbReference type="EMBL" id="VVC38781.1"/>
    </source>
</evidence>
<dbReference type="AlphaFoldDB" id="A0A5E4N8P0"/>
<dbReference type="OrthoDB" id="6591074at2759"/>
<sequence>MLLKQIQSLLEKALPAEQALSEVLNAYYVDKPGKKPPTKIDVQLWIEDILAAKVRCTIRRVIKDFHIKTGHGGIVKLRMSMEHKYKIPRPAIEKFLSGSQTRIPDLKIGDCVLITVPKVDRGPSDLANVIAVIVNQNEHKLHQLGTKYGLVKGWYNSASLNPATSNFFKITEVNNNKELTLRERVSYISEGQGILSCICEHQCETKRCACFKASVKCNSRCHSSNNICKNK</sequence>
<dbReference type="Proteomes" id="UP000325440">
    <property type="component" value="Unassembled WGS sequence"/>
</dbReference>
<gene>
    <name evidence="1" type="ORF">CINCED_3A025695</name>
</gene>
<evidence type="ECO:0000313" key="2">
    <source>
        <dbReference type="Proteomes" id="UP000325440"/>
    </source>
</evidence>
<accession>A0A5E4N8P0</accession>